<dbReference type="Gene3D" id="2.102.10.10">
    <property type="entry name" value="Rieske [2Fe-2S] iron-sulphur domain"/>
    <property type="match status" value="1"/>
</dbReference>
<dbReference type="InterPro" id="IPR036922">
    <property type="entry name" value="Rieske_2Fe-2S_sf"/>
</dbReference>
<keyword evidence="5" id="KW-1015">Disulfide bond</keyword>
<dbReference type="SUPFAM" id="SSF51971">
    <property type="entry name" value="Nucleotide-binding domain"/>
    <property type="match status" value="1"/>
</dbReference>
<dbReference type="PANTHER" id="PTHR13847:SF274">
    <property type="entry name" value="RIESKE 2FE-2S IRON-SULFUR PROTEIN YHFW-RELATED"/>
    <property type="match status" value="1"/>
</dbReference>
<dbReference type="GO" id="GO:0046872">
    <property type="term" value="F:metal ion binding"/>
    <property type="evidence" value="ECO:0007669"/>
    <property type="project" value="UniProtKB-KW"/>
</dbReference>
<dbReference type="GO" id="GO:0005737">
    <property type="term" value="C:cytoplasm"/>
    <property type="evidence" value="ECO:0007669"/>
    <property type="project" value="TreeGrafter"/>
</dbReference>
<dbReference type="CDD" id="cd03477">
    <property type="entry name" value="Rieske_YhfW_C"/>
    <property type="match status" value="1"/>
</dbReference>
<dbReference type="InterPro" id="IPR005805">
    <property type="entry name" value="Rieske_Fe-S_prot_C"/>
</dbReference>
<evidence type="ECO:0000256" key="2">
    <source>
        <dbReference type="ARBA" id="ARBA00022723"/>
    </source>
</evidence>
<dbReference type="AlphaFoldDB" id="A0A7W5G9H4"/>
<keyword evidence="1" id="KW-0001">2Fe-2S</keyword>
<dbReference type="Pfam" id="PF00355">
    <property type="entry name" value="Rieske"/>
    <property type="match status" value="1"/>
</dbReference>
<evidence type="ECO:0000313" key="8">
    <source>
        <dbReference type="Proteomes" id="UP000518605"/>
    </source>
</evidence>
<dbReference type="Gene3D" id="3.50.50.60">
    <property type="entry name" value="FAD/NAD(P)-binding domain"/>
    <property type="match status" value="1"/>
</dbReference>
<evidence type="ECO:0000259" key="6">
    <source>
        <dbReference type="PROSITE" id="PS51296"/>
    </source>
</evidence>
<dbReference type="PANTHER" id="PTHR13847">
    <property type="entry name" value="SARCOSINE DEHYDROGENASE-RELATED"/>
    <property type="match status" value="1"/>
</dbReference>
<keyword evidence="2" id="KW-0479">Metal-binding</keyword>
<evidence type="ECO:0000256" key="4">
    <source>
        <dbReference type="ARBA" id="ARBA00023014"/>
    </source>
</evidence>
<reference evidence="7 8" key="1">
    <citation type="submission" date="2020-08" db="EMBL/GenBank/DDBJ databases">
        <title>Genomic Encyclopedia of Type Strains, Phase III (KMG-III): the genomes of soil and plant-associated and newly described type strains.</title>
        <authorList>
            <person name="Whitman W."/>
        </authorList>
    </citation>
    <scope>NUCLEOTIDE SEQUENCE [LARGE SCALE GENOMIC DNA]</scope>
    <source>
        <strain evidence="7 8">CECT 8234</strain>
    </source>
</reference>
<evidence type="ECO:0000256" key="5">
    <source>
        <dbReference type="ARBA" id="ARBA00023157"/>
    </source>
</evidence>
<accession>A0A7W5G9H4</accession>
<dbReference type="FunFam" id="2.102.10.10:FF:000014">
    <property type="entry name" value="Oxidoreductase, FAD dependent"/>
    <property type="match status" value="1"/>
</dbReference>
<dbReference type="Proteomes" id="UP000518605">
    <property type="component" value="Unassembled WGS sequence"/>
</dbReference>
<dbReference type="Pfam" id="PF01266">
    <property type="entry name" value="DAO"/>
    <property type="match status" value="1"/>
</dbReference>
<dbReference type="PRINTS" id="PR00162">
    <property type="entry name" value="RIESKE"/>
</dbReference>
<dbReference type="EMBL" id="JACHXW010000005">
    <property type="protein sequence ID" value="MBB3152169.1"/>
    <property type="molecule type" value="Genomic_DNA"/>
</dbReference>
<dbReference type="RefSeq" id="WP_183561828.1">
    <property type="nucleotide sequence ID" value="NZ_CBCSLB010000003.1"/>
</dbReference>
<dbReference type="InterPro" id="IPR006076">
    <property type="entry name" value="FAD-dep_OxRdtase"/>
</dbReference>
<keyword evidence="4" id="KW-0411">Iron-sulfur</keyword>
<dbReference type="PROSITE" id="PS51296">
    <property type="entry name" value="RIESKE"/>
    <property type="match status" value="1"/>
</dbReference>
<dbReference type="Gene3D" id="3.30.9.10">
    <property type="entry name" value="D-Amino Acid Oxidase, subunit A, domain 2"/>
    <property type="match status" value="1"/>
</dbReference>
<feature type="domain" description="Rieske" evidence="6">
    <location>
        <begin position="424"/>
        <end position="509"/>
    </location>
</feature>
<dbReference type="InterPro" id="IPR017941">
    <property type="entry name" value="Rieske_2Fe-2S"/>
</dbReference>
<proteinExistence type="predicted"/>
<dbReference type="GO" id="GO:0004497">
    <property type="term" value="F:monooxygenase activity"/>
    <property type="evidence" value="ECO:0007669"/>
    <property type="project" value="UniProtKB-ARBA"/>
</dbReference>
<evidence type="ECO:0000256" key="1">
    <source>
        <dbReference type="ARBA" id="ARBA00022714"/>
    </source>
</evidence>
<dbReference type="GO" id="GO:0016705">
    <property type="term" value="F:oxidoreductase activity, acting on paired donors, with incorporation or reduction of molecular oxygen"/>
    <property type="evidence" value="ECO:0007669"/>
    <property type="project" value="UniProtKB-ARBA"/>
</dbReference>
<keyword evidence="3" id="KW-0408">Iron</keyword>
<evidence type="ECO:0000313" key="7">
    <source>
        <dbReference type="EMBL" id="MBB3152169.1"/>
    </source>
</evidence>
<gene>
    <name evidence="7" type="ORF">FHS16_002215</name>
</gene>
<dbReference type="InterPro" id="IPR036188">
    <property type="entry name" value="FAD/NAD-bd_sf"/>
</dbReference>
<keyword evidence="8" id="KW-1185">Reference proteome</keyword>
<dbReference type="GO" id="GO:0016020">
    <property type="term" value="C:membrane"/>
    <property type="evidence" value="ECO:0007669"/>
    <property type="project" value="InterPro"/>
</dbReference>
<organism evidence="7 8">
    <name type="scientific">Paenibacillus endophyticus</name>
    <dbReference type="NCBI Taxonomy" id="1294268"/>
    <lineage>
        <taxon>Bacteria</taxon>
        <taxon>Bacillati</taxon>
        <taxon>Bacillota</taxon>
        <taxon>Bacilli</taxon>
        <taxon>Bacillales</taxon>
        <taxon>Paenibacillaceae</taxon>
        <taxon>Paenibacillus</taxon>
    </lineage>
</organism>
<name>A0A7W5G9H4_9BACL</name>
<dbReference type="InterPro" id="IPR038010">
    <property type="entry name" value="YhfW_C"/>
</dbReference>
<sequence>MTSNQIPKFPQSLWMDSTEKLSIFPALDQNIETDITVVGGGISGITTAYLLIQEGFKVVLVEAGKLLGGTTAHTTAKITAQHDLIYDELIGQEGLEKAQLYYRANAEALQFIKRTIENANINCGFSAQEAYVYAESDAYIKKLEMEMLAYSRLGISGKYVESIPLQIPAKAAVIMHEQAQFHPLQYLSSLVDKFAEQGGIVYENTTAVDVEKGSEPEVITSQGYRIKCKHIVSCTHFPFYDGLGFYFARMHADRSYVLGLRVADHVAEGMYLSAGDPKRSMRSAESIEHGKLLLLGGQSHKTGQGVCTINHYEELKRYAENNFQIQEVVYRWSAQDLATGDQLPFIGRITAASPNVYIATGYRKWGMTNGTAAALLIRDLILNKENDYEGLYTPSRSKSAGTIKNLIVDNLDVAKHLIAGKLEMVNKRPEDLALDEGSVVRLHGKRAGAYKDSEGKLYLVDTTCTHMGCEVEWNNGDRTWDCPCHGSRFSVSGDVIEGPAEEPLIVLRS</sequence>
<dbReference type="SUPFAM" id="SSF50022">
    <property type="entry name" value="ISP domain"/>
    <property type="match status" value="1"/>
</dbReference>
<dbReference type="GO" id="GO:0051537">
    <property type="term" value="F:2 iron, 2 sulfur cluster binding"/>
    <property type="evidence" value="ECO:0007669"/>
    <property type="project" value="UniProtKB-KW"/>
</dbReference>
<comment type="caution">
    <text evidence="7">The sequence shown here is derived from an EMBL/GenBank/DDBJ whole genome shotgun (WGS) entry which is preliminary data.</text>
</comment>
<evidence type="ECO:0000256" key="3">
    <source>
        <dbReference type="ARBA" id="ARBA00023004"/>
    </source>
</evidence>
<protein>
    <submittedName>
        <fullName evidence="7">Glycine/D-amino acid oxidase-like deaminating enzyme/nitrite reductase/ring-hydroxylating ferredoxin subunit</fullName>
    </submittedName>
</protein>